<organism evidence="4 5">
    <name type="scientific">Caldicellulosiruptor morganii</name>
    <dbReference type="NCBI Taxonomy" id="1387555"/>
    <lineage>
        <taxon>Bacteria</taxon>
        <taxon>Bacillati</taxon>
        <taxon>Bacillota</taxon>
        <taxon>Bacillota incertae sedis</taxon>
        <taxon>Caldicellulosiruptorales</taxon>
        <taxon>Caldicellulosiruptoraceae</taxon>
        <taxon>Caldicellulosiruptor</taxon>
    </lineage>
</organism>
<dbReference type="RefSeq" id="WP_045169628.1">
    <property type="nucleotide sequence ID" value="NZ_CP113865.1"/>
</dbReference>
<gene>
    <name evidence="4" type="ORF">OTK00_001395</name>
</gene>
<name>A0ABY7BPI7_9FIRM</name>
<comment type="similarity">
    <text evidence="1">Belongs to the ETF alpha-subunit/FixB family.</text>
</comment>
<dbReference type="InterPro" id="IPR014730">
    <property type="entry name" value="ETF_a/b_N"/>
</dbReference>
<dbReference type="Pfam" id="PF01012">
    <property type="entry name" value="ETF"/>
    <property type="match status" value="1"/>
</dbReference>
<evidence type="ECO:0000256" key="1">
    <source>
        <dbReference type="ARBA" id="ARBA00005817"/>
    </source>
</evidence>
<dbReference type="SUPFAM" id="SSF52467">
    <property type="entry name" value="DHS-like NAD/FAD-binding domain"/>
    <property type="match status" value="1"/>
</dbReference>
<reference evidence="4" key="1">
    <citation type="submission" date="2022-12" db="EMBL/GenBank/DDBJ databases">
        <authorList>
            <person name="Bing R.G."/>
            <person name="Willard D.J."/>
            <person name="Manesh M.J.H."/>
            <person name="Laemthong T."/>
            <person name="Crosby J.R."/>
            <person name="Kelly R.M."/>
        </authorList>
    </citation>
    <scope>NUCLEOTIDE SEQUENCE</scope>
    <source>
        <strain evidence="4">DSM 8990</strain>
    </source>
</reference>
<dbReference type="PIRSF" id="PIRSF000089">
    <property type="entry name" value="Electra_flavoP_a"/>
    <property type="match status" value="1"/>
</dbReference>
<evidence type="ECO:0000259" key="3">
    <source>
        <dbReference type="Pfam" id="PF01012"/>
    </source>
</evidence>
<dbReference type="PANTHER" id="PTHR43153:SF1">
    <property type="entry name" value="ELECTRON TRANSFER FLAVOPROTEIN SUBUNIT ALPHA, MITOCHONDRIAL"/>
    <property type="match status" value="1"/>
</dbReference>
<sequence>MGYTIFVPVIPVEDEYQNINPLLALIESQIAEPKKVVIGIYSKKFPDESFFGKLKLFGGCEVVVYTDDSFSFYEGPYIEAVTKSVEEIQPQIVLAFSNEFTKSILASVAAKFSSGFVVDCTDIKFDESSGKLIFIKPAYGANINAKISVKDSPITFVTVKPKAGIECLYQIKKEFEISKKTIKIQEKSSHVNFIEKTIQEDIDNRLESAKIVIGVGRGIKDKENLKYAYELASILGGAVGVTRPLVDLGWASKDFQIGQSGKIISPDIYFAFGISGAAHHVCGIGKPKLLIAVNKNKDAEIFKIANYGIVADATQTIKSFIRIFKQRLENC</sequence>
<feature type="domain" description="Electron transfer flavoprotein alpha/beta-subunit N-terminal" evidence="3">
    <location>
        <begin position="54"/>
        <end position="163"/>
    </location>
</feature>
<feature type="domain" description="Electron transfer flavoprotein alpha subunit C-terminal" evidence="2">
    <location>
        <begin position="206"/>
        <end position="284"/>
    </location>
</feature>
<dbReference type="InterPro" id="IPR001308">
    <property type="entry name" value="ETF_a/FixB"/>
</dbReference>
<dbReference type="SUPFAM" id="SSF52402">
    <property type="entry name" value="Adenine nucleotide alpha hydrolases-like"/>
    <property type="match status" value="1"/>
</dbReference>
<dbReference type="Gene3D" id="3.40.50.1220">
    <property type="entry name" value="TPP-binding domain"/>
    <property type="match status" value="1"/>
</dbReference>
<evidence type="ECO:0000259" key="2">
    <source>
        <dbReference type="Pfam" id="PF00766"/>
    </source>
</evidence>
<dbReference type="Pfam" id="PF00766">
    <property type="entry name" value="ETF_alpha"/>
    <property type="match status" value="1"/>
</dbReference>
<dbReference type="PANTHER" id="PTHR43153">
    <property type="entry name" value="ELECTRON TRANSFER FLAVOPROTEIN ALPHA"/>
    <property type="match status" value="1"/>
</dbReference>
<proteinExistence type="inferred from homology"/>
<protein>
    <submittedName>
        <fullName evidence="4">Electron transfer flavoprotein subunit alpha/FixB family protein</fullName>
    </submittedName>
</protein>
<dbReference type="Gene3D" id="3.40.50.620">
    <property type="entry name" value="HUPs"/>
    <property type="match status" value="1"/>
</dbReference>
<accession>A0ABY7BPI7</accession>
<dbReference type="EMBL" id="CP113865">
    <property type="protein sequence ID" value="WAM32941.1"/>
    <property type="molecule type" value="Genomic_DNA"/>
</dbReference>
<dbReference type="Proteomes" id="UP001164909">
    <property type="component" value="Chromosome"/>
</dbReference>
<keyword evidence="5" id="KW-1185">Reference proteome</keyword>
<dbReference type="InterPro" id="IPR029035">
    <property type="entry name" value="DHS-like_NAD/FAD-binding_dom"/>
</dbReference>
<evidence type="ECO:0000313" key="4">
    <source>
        <dbReference type="EMBL" id="WAM32941.1"/>
    </source>
</evidence>
<dbReference type="InterPro" id="IPR014729">
    <property type="entry name" value="Rossmann-like_a/b/a_fold"/>
</dbReference>
<dbReference type="InterPro" id="IPR014731">
    <property type="entry name" value="ETF_asu_C"/>
</dbReference>
<evidence type="ECO:0000313" key="5">
    <source>
        <dbReference type="Proteomes" id="UP001164909"/>
    </source>
</evidence>